<organism evidence="1 2">
    <name type="scientific">Diphasiastrum complanatum</name>
    <name type="common">Issler's clubmoss</name>
    <name type="synonym">Lycopodium complanatum</name>
    <dbReference type="NCBI Taxonomy" id="34168"/>
    <lineage>
        <taxon>Eukaryota</taxon>
        <taxon>Viridiplantae</taxon>
        <taxon>Streptophyta</taxon>
        <taxon>Embryophyta</taxon>
        <taxon>Tracheophyta</taxon>
        <taxon>Lycopodiopsida</taxon>
        <taxon>Lycopodiales</taxon>
        <taxon>Lycopodiaceae</taxon>
        <taxon>Lycopodioideae</taxon>
        <taxon>Diphasiastrum</taxon>
    </lineage>
</organism>
<proteinExistence type="predicted"/>
<accession>A0ACC2EM92</accession>
<name>A0ACC2EM92_DIPCM</name>
<dbReference type="EMBL" id="CM055093">
    <property type="protein sequence ID" value="KAJ7567588.1"/>
    <property type="molecule type" value="Genomic_DNA"/>
</dbReference>
<comment type="caution">
    <text evidence="1">The sequence shown here is derived from an EMBL/GenBank/DDBJ whole genome shotgun (WGS) entry which is preliminary data.</text>
</comment>
<gene>
    <name evidence="1" type="ORF">O6H91_02G154100</name>
</gene>
<sequence>MKIRQVRGGMVKVDQLLLAFMLMMAAWTCSQPIAALTDHTLASPGVTAQNTSSSSRSISKAVTVTGKASAISPPLLPVMSAFQHTAPPPSTSAGSPEFSPLAAPTASTPSPAPKPSISAPSRPHPLGTHRPVTPPSRPSTIPDWSYSRPQPYPHSSDALPPDTMDTLPPPPPPRPFTSIPTILPSPTVSTPIPDPAPSESKSVLNGGVTAGIVIGGISAAALVAMVAFIVGKRKANITRAQFAHAVRREEL</sequence>
<evidence type="ECO:0000313" key="2">
    <source>
        <dbReference type="Proteomes" id="UP001162992"/>
    </source>
</evidence>
<keyword evidence="2" id="KW-1185">Reference proteome</keyword>
<protein>
    <submittedName>
        <fullName evidence="1">Uncharacterized protein</fullName>
    </submittedName>
</protein>
<reference evidence="2" key="1">
    <citation type="journal article" date="2024" name="Proc. Natl. Acad. Sci. U.S.A.">
        <title>Extraordinary preservation of gene collinearity over three hundred million years revealed in homosporous lycophytes.</title>
        <authorList>
            <person name="Li C."/>
            <person name="Wickell D."/>
            <person name="Kuo L.Y."/>
            <person name="Chen X."/>
            <person name="Nie B."/>
            <person name="Liao X."/>
            <person name="Peng D."/>
            <person name="Ji J."/>
            <person name="Jenkins J."/>
            <person name="Williams M."/>
            <person name="Shu S."/>
            <person name="Plott C."/>
            <person name="Barry K."/>
            <person name="Rajasekar S."/>
            <person name="Grimwood J."/>
            <person name="Han X."/>
            <person name="Sun S."/>
            <person name="Hou Z."/>
            <person name="He W."/>
            <person name="Dai G."/>
            <person name="Sun C."/>
            <person name="Schmutz J."/>
            <person name="Leebens-Mack J.H."/>
            <person name="Li F.W."/>
            <person name="Wang L."/>
        </authorList>
    </citation>
    <scope>NUCLEOTIDE SEQUENCE [LARGE SCALE GENOMIC DNA]</scope>
    <source>
        <strain evidence="2">cv. PW_Plant_1</strain>
    </source>
</reference>
<dbReference type="Proteomes" id="UP001162992">
    <property type="component" value="Chromosome 2"/>
</dbReference>
<evidence type="ECO:0000313" key="1">
    <source>
        <dbReference type="EMBL" id="KAJ7567588.1"/>
    </source>
</evidence>